<dbReference type="InterPro" id="IPR018755">
    <property type="entry name" value="Phage_Mu_Gp48"/>
</dbReference>
<proteinExistence type="predicted"/>
<dbReference type="OrthoDB" id="6592844at2"/>
<evidence type="ECO:0000313" key="2">
    <source>
        <dbReference type="Proteomes" id="UP000193303"/>
    </source>
</evidence>
<comment type="caution">
    <text evidence="1">The sequence shown here is derived from an EMBL/GenBank/DDBJ whole genome shotgun (WGS) entry which is preliminary data.</text>
</comment>
<dbReference type="Proteomes" id="UP000193303">
    <property type="component" value="Unassembled WGS sequence"/>
</dbReference>
<accession>A0A1X3DHB7</accession>
<gene>
    <name evidence="1" type="ORF">BV912_07515</name>
</gene>
<protein>
    <recommendedName>
        <fullName evidence="3">DUF2313 domain-containing protein</fullName>
    </recommendedName>
</protein>
<evidence type="ECO:0000313" key="1">
    <source>
        <dbReference type="EMBL" id="OSI20410.1"/>
    </source>
</evidence>
<dbReference type="EMBL" id="MTAB01000015">
    <property type="protein sequence ID" value="OSI20410.1"/>
    <property type="molecule type" value="Genomic_DNA"/>
</dbReference>
<dbReference type="AlphaFoldDB" id="A0A1X3DHB7"/>
<reference evidence="2" key="1">
    <citation type="submission" date="2017-01" db="EMBL/GenBank/DDBJ databases">
        <authorList>
            <person name="Mah S.A."/>
            <person name="Swanson W.J."/>
            <person name="Moy G.W."/>
            <person name="Vacquier V.D."/>
        </authorList>
    </citation>
    <scope>NUCLEOTIDE SEQUENCE [LARGE SCALE GENOMIC DNA]</scope>
    <source>
        <strain evidence="2">124861</strain>
    </source>
</reference>
<dbReference type="RefSeq" id="WP_085359578.1">
    <property type="nucleotide sequence ID" value="NZ_MTAB01000015.1"/>
</dbReference>
<dbReference type="Pfam" id="PF10076">
    <property type="entry name" value="Phage_Mu_Gp48"/>
    <property type="match status" value="1"/>
</dbReference>
<name>A0A1X3DHB7_9NEIS</name>
<evidence type="ECO:0008006" key="3">
    <source>
        <dbReference type="Google" id="ProtNLM"/>
    </source>
</evidence>
<sequence length="193" mass="21871">MDYITLLAQLLPPGIALSEEQEDTADLIRKTAKELDDVASLDYALFREIDPRNAVLLLDEIEISLGLPDRCSENSIALSERQANAYEKLVGQRGARRTRYLDILARFHQHKADIERFNLHTCESHCENAVFDHTEWLFTFAVTLHEDTTLTPSTCQSHCEEPLAVWGNNQVACVLKKEKPAYSHLLIKYAGTS</sequence>
<organism evidence="1 2">
    <name type="scientific">Neisseria dumasiana</name>
    <dbReference type="NCBI Taxonomy" id="1931275"/>
    <lineage>
        <taxon>Bacteria</taxon>
        <taxon>Pseudomonadati</taxon>
        <taxon>Pseudomonadota</taxon>
        <taxon>Betaproteobacteria</taxon>
        <taxon>Neisseriales</taxon>
        <taxon>Neisseriaceae</taxon>
        <taxon>Neisseria</taxon>
    </lineage>
</organism>